<keyword evidence="1" id="KW-0812">Transmembrane</keyword>
<proteinExistence type="predicted"/>
<dbReference type="Proteomes" id="UP000008207">
    <property type="component" value="Chromosome"/>
</dbReference>
<evidence type="ECO:0000256" key="1">
    <source>
        <dbReference type="SAM" id="Phobius"/>
    </source>
</evidence>
<keyword evidence="1" id="KW-1133">Transmembrane helix</keyword>
<accession>B8IJR9</accession>
<keyword evidence="1" id="KW-0472">Membrane</keyword>
<protein>
    <submittedName>
        <fullName evidence="2">Uncharacterized protein</fullName>
    </submittedName>
</protein>
<sequence>MILPRTPRSRMLLAAGVAGGTGPLIRIALNRYLDPGVEWGMGTQLTVQAAATAAVMALLLWLIHRMAS</sequence>
<feature type="transmembrane region" description="Helical" evidence="1">
    <location>
        <begin position="45"/>
        <end position="63"/>
    </location>
</feature>
<organism evidence="2 3">
    <name type="scientific">Methylobacterium nodulans (strain LMG 21967 / CNCM I-2342 / ORS 2060)</name>
    <dbReference type="NCBI Taxonomy" id="460265"/>
    <lineage>
        <taxon>Bacteria</taxon>
        <taxon>Pseudomonadati</taxon>
        <taxon>Pseudomonadota</taxon>
        <taxon>Alphaproteobacteria</taxon>
        <taxon>Hyphomicrobiales</taxon>
        <taxon>Methylobacteriaceae</taxon>
        <taxon>Methylobacterium</taxon>
    </lineage>
</organism>
<name>B8IJR9_METNO</name>
<dbReference type="EMBL" id="CP001349">
    <property type="protein sequence ID" value="ACL58117.1"/>
    <property type="molecule type" value="Genomic_DNA"/>
</dbReference>
<evidence type="ECO:0000313" key="3">
    <source>
        <dbReference type="Proteomes" id="UP000008207"/>
    </source>
</evidence>
<gene>
    <name evidence="2" type="ordered locus">Mnod_3189</name>
</gene>
<dbReference type="AlphaFoldDB" id="B8IJR9"/>
<keyword evidence="3" id="KW-1185">Reference proteome</keyword>
<dbReference type="KEGG" id="mno:Mnod_3189"/>
<dbReference type="HOGENOM" id="CLU_203200_0_0_5"/>
<feature type="transmembrane region" description="Helical" evidence="1">
    <location>
        <begin position="12"/>
        <end position="33"/>
    </location>
</feature>
<evidence type="ECO:0000313" key="2">
    <source>
        <dbReference type="EMBL" id="ACL58117.1"/>
    </source>
</evidence>
<reference evidence="2 3" key="1">
    <citation type="submission" date="2009-01" db="EMBL/GenBank/DDBJ databases">
        <title>Complete sequence of chromosome of Methylobacterium nodulans ORS 2060.</title>
        <authorList>
            <consortium name="US DOE Joint Genome Institute"/>
            <person name="Lucas S."/>
            <person name="Copeland A."/>
            <person name="Lapidus A."/>
            <person name="Glavina del Rio T."/>
            <person name="Dalin E."/>
            <person name="Tice H."/>
            <person name="Bruce D."/>
            <person name="Goodwin L."/>
            <person name="Pitluck S."/>
            <person name="Sims D."/>
            <person name="Brettin T."/>
            <person name="Detter J.C."/>
            <person name="Han C."/>
            <person name="Larimer F."/>
            <person name="Land M."/>
            <person name="Hauser L."/>
            <person name="Kyrpides N."/>
            <person name="Ivanova N."/>
            <person name="Marx C.J."/>
            <person name="Richardson P."/>
        </authorList>
    </citation>
    <scope>NUCLEOTIDE SEQUENCE [LARGE SCALE GENOMIC DNA]</scope>
    <source>
        <strain evidence="3">LMG 21967 / CNCM I-2342 / ORS 2060</strain>
    </source>
</reference>